<dbReference type="EMBL" id="CP002338">
    <property type="protein sequence ID" value="ADQ59646.1"/>
    <property type="molecule type" value="Genomic_DNA"/>
</dbReference>
<dbReference type="HOGENOM" id="CLU_3365519_0_0_9"/>
<gene>
    <name evidence="1" type="ordered locus">LA2_08685</name>
</gene>
<proteinExistence type="predicted"/>
<dbReference type="AlphaFoldDB" id="E4SLP9"/>
<dbReference type="Proteomes" id="UP000007033">
    <property type="component" value="Chromosome"/>
</dbReference>
<dbReference type="KEGG" id="lam:LA2_08685"/>
<evidence type="ECO:0000313" key="2">
    <source>
        <dbReference type="Proteomes" id="UP000007033"/>
    </source>
</evidence>
<evidence type="ECO:0000313" key="1">
    <source>
        <dbReference type="EMBL" id="ADQ59646.1"/>
    </source>
</evidence>
<name>E4SLP9_LACAR</name>
<reference evidence="1 2" key="1">
    <citation type="journal article" date="2011" name="J. Bacteriol.">
        <title>Genome sequence of Lactobacillus amylovorus GRL1112.</title>
        <authorList>
            <person name="Kant R."/>
            <person name="Paulin L."/>
            <person name="Alatalo E."/>
            <person name="de Vos W.M."/>
            <person name="Palva A."/>
        </authorList>
    </citation>
    <scope>NUCLEOTIDE SEQUENCE [LARGE SCALE GENOMIC DNA]</scope>
    <source>
        <strain evidence="1 2">GRL 1112</strain>
    </source>
</reference>
<protein>
    <submittedName>
        <fullName evidence="1">Uncharacterized protein</fullName>
    </submittedName>
</protein>
<accession>E4SLP9</accession>
<sequence>MESFFMLLHIDKYFSLDYYIGVNIMSLHIMKEEKL</sequence>
<organism evidence="1 2">
    <name type="scientific">Lactobacillus amylovorus (strain GRL 1112)</name>
    <dbReference type="NCBI Taxonomy" id="695560"/>
    <lineage>
        <taxon>Bacteria</taxon>
        <taxon>Bacillati</taxon>
        <taxon>Bacillota</taxon>
        <taxon>Bacilli</taxon>
        <taxon>Lactobacillales</taxon>
        <taxon>Lactobacillaceae</taxon>
        <taxon>Lactobacillus</taxon>
    </lineage>
</organism>